<dbReference type="Proteomes" id="UP000016801">
    <property type="component" value="Unassembled WGS sequence"/>
</dbReference>
<gene>
    <name evidence="1" type="ORF">CPUR_08494</name>
</gene>
<sequence>MRLRRHTNIFHAKRASPQEARKKAVEDRATITSWFEAWSKYLNEYKRLKENIWNLDETGFVVGYLHHGSLVWIFNEVDNPVLLNSHDRVSVTAIEAVSAAGRAIPSFIIIPGVNIPEKWIENDLEGVTILATSPEGYISDILAFEWLQHFARQT</sequence>
<accession>M1W6D7</accession>
<dbReference type="eggNOG" id="ENOG502T4JF">
    <property type="taxonomic scope" value="Eukaryota"/>
</dbReference>
<evidence type="ECO:0008006" key="3">
    <source>
        <dbReference type="Google" id="ProtNLM"/>
    </source>
</evidence>
<name>M1W6D7_CLAP2</name>
<evidence type="ECO:0000313" key="1">
    <source>
        <dbReference type="EMBL" id="CCE34561.1"/>
    </source>
</evidence>
<reference evidence="1 2" key="1">
    <citation type="journal article" date="2013" name="PLoS Genet.">
        <title>Plant-symbiotic fungi as chemical engineers: Multi-genome analysis of the Clavicipitaceae reveals dynamics of alkaloid loci.</title>
        <authorList>
            <person name="Schardl C.L."/>
            <person name="Young C.A."/>
            <person name="Hesse U."/>
            <person name="Amyotte S.G."/>
            <person name="Andreeva K."/>
            <person name="Calie P.J."/>
            <person name="Fleetwood D.J."/>
            <person name="Haws D.C."/>
            <person name="Moore N."/>
            <person name="Oeser B."/>
            <person name="Panaccione D.G."/>
            <person name="Schweri K.K."/>
            <person name="Voisey C.R."/>
            <person name="Farman M.L."/>
            <person name="Jaromczyk J.W."/>
            <person name="Roe B.A."/>
            <person name="O'Sullivan D.M."/>
            <person name="Scott B."/>
            <person name="Tudzynski P."/>
            <person name="An Z."/>
            <person name="Arnaoudova E.G."/>
            <person name="Bullock C.T."/>
            <person name="Charlton N.D."/>
            <person name="Chen L."/>
            <person name="Cox M."/>
            <person name="Dinkins R.D."/>
            <person name="Florea S."/>
            <person name="Glenn A.E."/>
            <person name="Gordon A."/>
            <person name="Gueldener U."/>
            <person name="Harris D.R."/>
            <person name="Hollin W."/>
            <person name="Jaromczyk J."/>
            <person name="Johnson R.D."/>
            <person name="Khan A.K."/>
            <person name="Leistner E."/>
            <person name="Leuchtmann A."/>
            <person name="Li C."/>
            <person name="Liu J."/>
            <person name="Liu J."/>
            <person name="Liu M."/>
            <person name="Mace W."/>
            <person name="Machado C."/>
            <person name="Nagabhyru P."/>
            <person name="Pan J."/>
            <person name="Schmid J."/>
            <person name="Sugawara K."/>
            <person name="Steiner U."/>
            <person name="Takach J.E."/>
            <person name="Tanaka E."/>
            <person name="Webb J.S."/>
            <person name="Wilson E.V."/>
            <person name="Wiseman J.L."/>
            <person name="Yoshida R."/>
            <person name="Zeng Z."/>
        </authorList>
    </citation>
    <scope>NUCLEOTIDE SEQUENCE [LARGE SCALE GENOMIC DNA]</scope>
    <source>
        <strain evidence="1 2">20.1</strain>
    </source>
</reference>
<dbReference type="AlphaFoldDB" id="M1W6D7"/>
<dbReference type="OrthoDB" id="5231586at2759"/>
<dbReference type="VEuPathDB" id="FungiDB:CPUR_08494"/>
<dbReference type="HOGENOM" id="CLU_1704046_0_0_1"/>
<proteinExistence type="predicted"/>
<evidence type="ECO:0000313" key="2">
    <source>
        <dbReference type="Proteomes" id="UP000016801"/>
    </source>
</evidence>
<protein>
    <recommendedName>
        <fullName evidence="3">DDE-1 domain-containing protein</fullName>
    </recommendedName>
</protein>
<comment type="caution">
    <text evidence="1">The sequence shown here is derived from an EMBL/GenBank/DDBJ whole genome shotgun (WGS) entry which is preliminary data.</text>
</comment>
<keyword evidence="2" id="KW-1185">Reference proteome</keyword>
<dbReference type="STRING" id="1111077.M1W6D7"/>
<organism evidence="1 2">
    <name type="scientific">Claviceps purpurea (strain 20.1)</name>
    <name type="common">Ergot fungus</name>
    <name type="synonym">Sphacelia segetum</name>
    <dbReference type="NCBI Taxonomy" id="1111077"/>
    <lineage>
        <taxon>Eukaryota</taxon>
        <taxon>Fungi</taxon>
        <taxon>Dikarya</taxon>
        <taxon>Ascomycota</taxon>
        <taxon>Pezizomycotina</taxon>
        <taxon>Sordariomycetes</taxon>
        <taxon>Hypocreomycetidae</taxon>
        <taxon>Hypocreales</taxon>
        <taxon>Clavicipitaceae</taxon>
        <taxon>Claviceps</taxon>
    </lineage>
</organism>
<dbReference type="EMBL" id="CAGA01000095">
    <property type="protein sequence ID" value="CCE34561.1"/>
    <property type="molecule type" value="Genomic_DNA"/>
</dbReference>